<dbReference type="InterPro" id="IPR051167">
    <property type="entry name" value="Prolyl_oligopep/macrocyclase"/>
</dbReference>
<evidence type="ECO:0000256" key="6">
    <source>
        <dbReference type="ARBA" id="ARBA00022801"/>
    </source>
</evidence>
<evidence type="ECO:0000256" key="8">
    <source>
        <dbReference type="ARBA" id="ARBA00029698"/>
    </source>
</evidence>
<dbReference type="Pfam" id="PF02897">
    <property type="entry name" value="Peptidase_S9_N"/>
    <property type="match status" value="1"/>
</dbReference>
<name>A0A7E4UNI6_PANRE</name>
<evidence type="ECO:0000256" key="4">
    <source>
        <dbReference type="ARBA" id="ARBA00016310"/>
    </source>
</evidence>
<organism evidence="11 12">
    <name type="scientific">Panagrellus redivivus</name>
    <name type="common">Microworm</name>
    <dbReference type="NCBI Taxonomy" id="6233"/>
    <lineage>
        <taxon>Eukaryota</taxon>
        <taxon>Metazoa</taxon>
        <taxon>Ecdysozoa</taxon>
        <taxon>Nematoda</taxon>
        <taxon>Chromadorea</taxon>
        <taxon>Rhabditida</taxon>
        <taxon>Tylenchina</taxon>
        <taxon>Panagrolaimomorpha</taxon>
        <taxon>Panagrolaimoidea</taxon>
        <taxon>Panagrolaimidae</taxon>
        <taxon>Panagrellus</taxon>
    </lineage>
</organism>
<protein>
    <recommendedName>
        <fullName evidence="4">Prolyl endopeptidase</fullName>
        <ecNumber evidence="3">3.4.21.26</ecNumber>
    </recommendedName>
    <alternativeName>
        <fullName evidence="8">Post-proline cleaving enzyme</fullName>
    </alternativeName>
</protein>
<accession>A0A7E4UNI6</accession>
<dbReference type="Pfam" id="PF00326">
    <property type="entry name" value="Peptidase_S9"/>
    <property type="match status" value="1"/>
</dbReference>
<dbReference type="InterPro" id="IPR002470">
    <property type="entry name" value="Peptidase_S9A"/>
</dbReference>
<dbReference type="AlphaFoldDB" id="A0A7E4UNI6"/>
<keyword evidence="7" id="KW-0720">Serine protease</keyword>
<evidence type="ECO:0000313" key="11">
    <source>
        <dbReference type="Proteomes" id="UP000492821"/>
    </source>
</evidence>
<dbReference type="Proteomes" id="UP000492821">
    <property type="component" value="Unassembled WGS sequence"/>
</dbReference>
<feature type="domain" description="Peptidase S9 prolyl oligopeptidase catalytic" evidence="9">
    <location>
        <begin position="674"/>
        <end position="896"/>
    </location>
</feature>
<sequence length="901" mass="100427">MNDALGGICAFLERCNDNTVVTVTTEAVNGHPFFGFFLISAPPGRGIKSNEPSGEEALLFYGLYELDEHAQSRVPGNAFKTKGPPTAVDSEWTMSSFHVGLFSRMTGALRRVSFLGKVSRASNAFTQKKRELTFLVKSNHFQRLFPASAMLPGRAFLFCLRRRLPLSSPTSRIISIAALSTDISIHPSKYPLARRDETVVDDYHGVKIPDPYRFLEDPDAPETEAWVAELNKISAPFYESADIREKLRSKLTKLWNFDRISCPVKHGDSYYYWHNSGLQNQFVIYKQKGYKEKGEVFFDPNLLSEDGTTAITAANWSEDGAIFCYGLSEKGSDWVTLHFKTADGTDLKDKITGVKFSSIGWLSDNSGVFYSRYPEHKGAIAGSCVEKDEYHSLYFHKMGTPQAEDVLVADFRKDPHLMVAASVTRDGRFLIANVCKGCDPANQLFYADLKSINNQITGKVDLKPFFDQFDAKYDIVNFTGDDVLVLTNKDAPMNKLIRIKVGADNNNPSNWETVIPEDPKRKLQNVAVAAGDKMLVEYLQDCSSRVYINDFNTGNVLCQIPLEIGTLSSLICRKDQTEVFFSYGSFLSPTVVYRFDFNNVDLPSGKLNIEEVHRVNIQGFDASKFTAVQHFATSKDGTKVPMFIIHAKDAVLDGQNPTILNGYGGFGVSYVPGFSISQSLWLQSFGGIVAVANLRGGGEYGENWHQAGTLQNKQNVFDDFIACAEYLVDNKYTSPKKLAIQGGSNGGLLVGAVSQQRPDLIGGALNAVGVLDMLRFHKFTIGPAWIPEYGNPDKKEDFEYIYKYSPLHNIKYPENGVQWPSTLLLTADHDDRVVPLHSLKYMAQLYHTIKKDGADIQKNPVLCRVEVKAGHGAGKPTHKIIGEVVDMYSFLYRVLGAKYFD</sequence>
<dbReference type="FunFam" id="3.40.50.1820:FF:000005">
    <property type="entry name" value="Prolyl endopeptidase"/>
    <property type="match status" value="1"/>
</dbReference>
<dbReference type="InterPro" id="IPR023302">
    <property type="entry name" value="Pept_S9A_N"/>
</dbReference>
<dbReference type="PANTHER" id="PTHR42881:SF2">
    <property type="entry name" value="PROLYL ENDOPEPTIDASE"/>
    <property type="match status" value="1"/>
</dbReference>
<dbReference type="Gene3D" id="3.40.50.1820">
    <property type="entry name" value="alpha/beta hydrolase"/>
    <property type="match status" value="1"/>
</dbReference>
<evidence type="ECO:0000256" key="5">
    <source>
        <dbReference type="ARBA" id="ARBA00022670"/>
    </source>
</evidence>
<reference evidence="11" key="1">
    <citation type="journal article" date="2013" name="Genetics">
        <title>The draft genome and transcriptome of Panagrellus redivivus are shaped by the harsh demands of a free-living lifestyle.</title>
        <authorList>
            <person name="Srinivasan J."/>
            <person name="Dillman A.R."/>
            <person name="Macchietto M.G."/>
            <person name="Heikkinen L."/>
            <person name="Lakso M."/>
            <person name="Fracchia K.M."/>
            <person name="Antoshechkin I."/>
            <person name="Mortazavi A."/>
            <person name="Wong G."/>
            <person name="Sternberg P.W."/>
        </authorList>
    </citation>
    <scope>NUCLEOTIDE SEQUENCE [LARGE SCALE GENOMIC DNA]</scope>
    <source>
        <strain evidence="11">MT8872</strain>
    </source>
</reference>
<dbReference type="PANTHER" id="PTHR42881">
    <property type="entry name" value="PROLYL ENDOPEPTIDASE"/>
    <property type="match status" value="1"/>
</dbReference>
<evidence type="ECO:0000313" key="12">
    <source>
        <dbReference type="WBParaSite" id="Pan_g10612.t1"/>
    </source>
</evidence>
<evidence type="ECO:0000259" key="10">
    <source>
        <dbReference type="Pfam" id="PF02897"/>
    </source>
</evidence>
<evidence type="ECO:0000256" key="1">
    <source>
        <dbReference type="ARBA" id="ARBA00001070"/>
    </source>
</evidence>
<reference evidence="12" key="2">
    <citation type="submission" date="2020-10" db="UniProtKB">
        <authorList>
            <consortium name="WormBaseParasite"/>
        </authorList>
    </citation>
    <scope>IDENTIFICATION</scope>
</reference>
<dbReference type="GO" id="GO:0004252">
    <property type="term" value="F:serine-type endopeptidase activity"/>
    <property type="evidence" value="ECO:0007669"/>
    <property type="project" value="UniProtKB-EC"/>
</dbReference>
<dbReference type="SUPFAM" id="SSF53474">
    <property type="entry name" value="alpha/beta-Hydrolases"/>
    <property type="match status" value="1"/>
</dbReference>
<comment type="catalytic activity">
    <reaction evidence="1">
        <text>Hydrolysis of Pro-|-Xaa &gt;&gt; Ala-|-Xaa in oligopeptides.</text>
        <dbReference type="EC" id="3.4.21.26"/>
    </reaction>
</comment>
<evidence type="ECO:0000256" key="3">
    <source>
        <dbReference type="ARBA" id="ARBA00011897"/>
    </source>
</evidence>
<dbReference type="Gene3D" id="2.130.10.120">
    <property type="entry name" value="Prolyl oligopeptidase, N-terminal domain"/>
    <property type="match status" value="1"/>
</dbReference>
<dbReference type="GO" id="GO:0006508">
    <property type="term" value="P:proteolysis"/>
    <property type="evidence" value="ECO:0007669"/>
    <property type="project" value="UniProtKB-KW"/>
</dbReference>
<dbReference type="SUPFAM" id="SSF50993">
    <property type="entry name" value="Peptidase/esterase 'gauge' domain"/>
    <property type="match status" value="1"/>
</dbReference>
<keyword evidence="5" id="KW-0645">Protease</keyword>
<feature type="domain" description="Peptidase S9A N-terminal" evidence="10">
    <location>
        <begin position="191"/>
        <end position="599"/>
    </location>
</feature>
<proteinExistence type="inferred from homology"/>
<keyword evidence="6" id="KW-0378">Hydrolase</keyword>
<keyword evidence="11" id="KW-1185">Reference proteome</keyword>
<evidence type="ECO:0000259" key="9">
    <source>
        <dbReference type="Pfam" id="PF00326"/>
    </source>
</evidence>
<dbReference type="WBParaSite" id="Pan_g10612.t1">
    <property type="protein sequence ID" value="Pan_g10612.t1"/>
    <property type="gene ID" value="Pan_g10612"/>
</dbReference>
<dbReference type="InterPro" id="IPR029058">
    <property type="entry name" value="AB_hydrolase_fold"/>
</dbReference>
<dbReference type="FunFam" id="2.130.10.120:FF:000001">
    <property type="entry name" value="Prolyl endopeptidase"/>
    <property type="match status" value="1"/>
</dbReference>
<dbReference type="PRINTS" id="PR00862">
    <property type="entry name" value="PROLIGOPTASE"/>
</dbReference>
<dbReference type="GO" id="GO:0070012">
    <property type="term" value="F:oligopeptidase activity"/>
    <property type="evidence" value="ECO:0007669"/>
    <property type="project" value="TreeGrafter"/>
</dbReference>
<evidence type="ECO:0000256" key="7">
    <source>
        <dbReference type="ARBA" id="ARBA00022825"/>
    </source>
</evidence>
<comment type="similarity">
    <text evidence="2">Belongs to the peptidase S9A family.</text>
</comment>
<dbReference type="EC" id="3.4.21.26" evidence="3"/>
<dbReference type="InterPro" id="IPR001375">
    <property type="entry name" value="Peptidase_S9_cat"/>
</dbReference>
<dbReference type="GO" id="GO:0005829">
    <property type="term" value="C:cytosol"/>
    <property type="evidence" value="ECO:0007669"/>
    <property type="project" value="TreeGrafter"/>
</dbReference>
<evidence type="ECO:0000256" key="2">
    <source>
        <dbReference type="ARBA" id="ARBA00005228"/>
    </source>
</evidence>